<sequence length="94" mass="9983">MPRGYVHGPGGTSGAVLSDPEDLSTLRRIEEMPNIAGLLKAREIEEEVATTAGVVTAGAEEDRWADRNVGRRGFHTALRTGRLGGSNTLKPATL</sequence>
<proteinExistence type="predicted"/>
<keyword evidence="2" id="KW-1185">Reference proteome</keyword>
<dbReference type="EMBL" id="JANPWB010000007">
    <property type="protein sequence ID" value="KAJ1173815.1"/>
    <property type="molecule type" value="Genomic_DNA"/>
</dbReference>
<organism evidence="1 2">
    <name type="scientific">Pleurodeles waltl</name>
    <name type="common">Iberian ribbed newt</name>
    <dbReference type="NCBI Taxonomy" id="8319"/>
    <lineage>
        <taxon>Eukaryota</taxon>
        <taxon>Metazoa</taxon>
        <taxon>Chordata</taxon>
        <taxon>Craniata</taxon>
        <taxon>Vertebrata</taxon>
        <taxon>Euteleostomi</taxon>
        <taxon>Amphibia</taxon>
        <taxon>Batrachia</taxon>
        <taxon>Caudata</taxon>
        <taxon>Salamandroidea</taxon>
        <taxon>Salamandridae</taxon>
        <taxon>Pleurodelinae</taxon>
        <taxon>Pleurodeles</taxon>
    </lineage>
</organism>
<comment type="caution">
    <text evidence="1">The sequence shown here is derived from an EMBL/GenBank/DDBJ whole genome shotgun (WGS) entry which is preliminary data.</text>
</comment>
<protein>
    <submittedName>
        <fullName evidence="1">Uncharacterized protein</fullName>
    </submittedName>
</protein>
<gene>
    <name evidence="1" type="ORF">NDU88_005641</name>
</gene>
<evidence type="ECO:0000313" key="1">
    <source>
        <dbReference type="EMBL" id="KAJ1173815.1"/>
    </source>
</evidence>
<accession>A0AAV7TBC5</accession>
<evidence type="ECO:0000313" key="2">
    <source>
        <dbReference type="Proteomes" id="UP001066276"/>
    </source>
</evidence>
<reference evidence="1" key="1">
    <citation type="journal article" date="2022" name="bioRxiv">
        <title>Sequencing and chromosome-scale assembly of the giantPleurodeles waltlgenome.</title>
        <authorList>
            <person name="Brown T."/>
            <person name="Elewa A."/>
            <person name="Iarovenko S."/>
            <person name="Subramanian E."/>
            <person name="Araus A.J."/>
            <person name="Petzold A."/>
            <person name="Susuki M."/>
            <person name="Suzuki K.-i.T."/>
            <person name="Hayashi T."/>
            <person name="Toyoda A."/>
            <person name="Oliveira C."/>
            <person name="Osipova E."/>
            <person name="Leigh N.D."/>
            <person name="Simon A."/>
            <person name="Yun M.H."/>
        </authorList>
    </citation>
    <scope>NUCLEOTIDE SEQUENCE</scope>
    <source>
        <strain evidence="1">20211129_DDA</strain>
        <tissue evidence="1">Liver</tissue>
    </source>
</reference>
<dbReference type="AlphaFoldDB" id="A0AAV7TBC5"/>
<dbReference type="Proteomes" id="UP001066276">
    <property type="component" value="Chromosome 4_1"/>
</dbReference>
<name>A0AAV7TBC5_PLEWA</name>